<keyword evidence="4" id="KW-1185">Reference proteome</keyword>
<dbReference type="Gene3D" id="3.40.50.2300">
    <property type="match status" value="1"/>
</dbReference>
<dbReference type="Proteomes" id="UP000197446">
    <property type="component" value="Unassembled WGS sequence"/>
</dbReference>
<dbReference type="CDD" id="cd06170">
    <property type="entry name" value="LuxR_C_like"/>
    <property type="match status" value="1"/>
</dbReference>
<evidence type="ECO:0000313" key="4">
    <source>
        <dbReference type="Proteomes" id="UP000197446"/>
    </source>
</evidence>
<dbReference type="GO" id="GO:0006355">
    <property type="term" value="P:regulation of DNA-templated transcription"/>
    <property type="evidence" value="ECO:0007669"/>
    <property type="project" value="InterPro"/>
</dbReference>
<evidence type="ECO:0000256" key="1">
    <source>
        <dbReference type="ARBA" id="ARBA00023125"/>
    </source>
</evidence>
<dbReference type="AlphaFoldDB" id="A0A254NMH7"/>
<dbReference type="Pfam" id="PF00196">
    <property type="entry name" value="GerE"/>
    <property type="match status" value="1"/>
</dbReference>
<organism evidence="3 4">
    <name type="scientific">Roseateles puraquae</name>
    <dbReference type="NCBI Taxonomy" id="431059"/>
    <lineage>
        <taxon>Bacteria</taxon>
        <taxon>Pseudomonadati</taxon>
        <taxon>Pseudomonadota</taxon>
        <taxon>Betaproteobacteria</taxon>
        <taxon>Burkholderiales</taxon>
        <taxon>Sphaerotilaceae</taxon>
        <taxon>Roseateles</taxon>
    </lineage>
</organism>
<dbReference type="PROSITE" id="PS50043">
    <property type="entry name" value="HTH_LUXR_2"/>
    <property type="match status" value="1"/>
</dbReference>
<feature type="domain" description="HTH luxR-type" evidence="2">
    <location>
        <begin position="138"/>
        <end position="203"/>
    </location>
</feature>
<dbReference type="RefSeq" id="WP_088482190.1">
    <property type="nucleotide sequence ID" value="NZ_NISI01000001.1"/>
</dbReference>
<dbReference type="InterPro" id="IPR039420">
    <property type="entry name" value="WalR-like"/>
</dbReference>
<keyword evidence="1" id="KW-0238">DNA-binding</keyword>
<accession>A0A254NMH7</accession>
<dbReference type="PROSITE" id="PS00622">
    <property type="entry name" value="HTH_LUXR_1"/>
    <property type="match status" value="1"/>
</dbReference>
<sequence>MQFHALPSFTASSSAGPVLWLAHGHALMGEGLAAVLARHGAVQRVAGGTQPSPGEELPALVVTDRRLGVCGGRVAWGTVPVLVVDTGLCGREVRQLLDAGVQGCVHAEGDLHHLDGAVSAVMQGARHLCPLSAAALAQDVVQVAFTPREAQVLDLLCNGLDNKTIAQQLGLALSTVKTHVQSLLAKTGARNRTDIVTSTLRRTVG</sequence>
<reference evidence="3 4" key="1">
    <citation type="journal article" date="2007" name="Int. J. Syst. Evol. Microbiol.">
        <title>Description of Pelomonas aquatica sp. nov. and Pelomonas puraquae sp. nov., isolated from industrial and haemodialysis water.</title>
        <authorList>
            <person name="Gomila M."/>
            <person name="Bowien B."/>
            <person name="Falsen E."/>
            <person name="Moore E.R."/>
            <person name="Lalucat J."/>
        </authorList>
    </citation>
    <scope>NUCLEOTIDE SEQUENCE [LARGE SCALE GENOMIC DNA]</scope>
    <source>
        <strain evidence="3 4">CCUG 52769</strain>
    </source>
</reference>
<dbReference type="OrthoDB" id="5497412at2"/>
<gene>
    <name evidence="3" type="ORF">CDO81_06015</name>
</gene>
<dbReference type="PANTHER" id="PTHR43214">
    <property type="entry name" value="TWO-COMPONENT RESPONSE REGULATOR"/>
    <property type="match status" value="1"/>
</dbReference>
<dbReference type="SMART" id="SM00421">
    <property type="entry name" value="HTH_LUXR"/>
    <property type="match status" value="1"/>
</dbReference>
<comment type="caution">
    <text evidence="3">The sequence shown here is derived from an EMBL/GenBank/DDBJ whole genome shotgun (WGS) entry which is preliminary data.</text>
</comment>
<dbReference type="EMBL" id="NISI01000001">
    <property type="protein sequence ID" value="OWR05988.1"/>
    <property type="molecule type" value="Genomic_DNA"/>
</dbReference>
<protein>
    <recommendedName>
        <fullName evidence="2">HTH luxR-type domain-containing protein</fullName>
    </recommendedName>
</protein>
<dbReference type="InterPro" id="IPR000792">
    <property type="entry name" value="Tscrpt_reg_LuxR_C"/>
</dbReference>
<evidence type="ECO:0000259" key="2">
    <source>
        <dbReference type="PROSITE" id="PS50043"/>
    </source>
</evidence>
<dbReference type="InterPro" id="IPR016032">
    <property type="entry name" value="Sig_transdc_resp-reg_C-effctor"/>
</dbReference>
<name>A0A254NMH7_9BURK</name>
<dbReference type="PRINTS" id="PR00038">
    <property type="entry name" value="HTHLUXR"/>
</dbReference>
<dbReference type="PANTHER" id="PTHR43214:SF43">
    <property type="entry name" value="TWO-COMPONENT RESPONSE REGULATOR"/>
    <property type="match status" value="1"/>
</dbReference>
<dbReference type="GO" id="GO:0003677">
    <property type="term" value="F:DNA binding"/>
    <property type="evidence" value="ECO:0007669"/>
    <property type="project" value="UniProtKB-KW"/>
</dbReference>
<proteinExistence type="predicted"/>
<dbReference type="SUPFAM" id="SSF46894">
    <property type="entry name" value="C-terminal effector domain of the bipartite response regulators"/>
    <property type="match status" value="1"/>
</dbReference>
<evidence type="ECO:0000313" key="3">
    <source>
        <dbReference type="EMBL" id="OWR05988.1"/>
    </source>
</evidence>